<dbReference type="InterPro" id="IPR035965">
    <property type="entry name" value="PAS-like_dom_sf"/>
</dbReference>
<dbReference type="PROSITE" id="PS50112">
    <property type="entry name" value="PAS"/>
    <property type="match status" value="1"/>
</dbReference>
<dbReference type="PROSITE" id="PS50043">
    <property type="entry name" value="HTH_LUXR_2"/>
    <property type="match status" value="1"/>
</dbReference>
<dbReference type="CDD" id="cd00130">
    <property type="entry name" value="PAS"/>
    <property type="match status" value="1"/>
</dbReference>
<keyword evidence="2" id="KW-0288">FMN</keyword>
<evidence type="ECO:0000313" key="6">
    <source>
        <dbReference type="EMBL" id="GBH29070.1"/>
    </source>
</evidence>
<dbReference type="InterPro" id="IPR016032">
    <property type="entry name" value="Sig_transdc_resp-reg_C-effctor"/>
</dbReference>
<name>A0A401IXE5_SPHXE</name>
<evidence type="ECO:0000259" key="4">
    <source>
        <dbReference type="PROSITE" id="PS50043"/>
    </source>
</evidence>
<dbReference type="InterPro" id="IPR000014">
    <property type="entry name" value="PAS"/>
</dbReference>
<dbReference type="STRING" id="1192759.GCA_000277525_00805"/>
<keyword evidence="3" id="KW-0157">Chromophore</keyword>
<feature type="domain" description="PAS" evidence="5">
    <location>
        <begin position="23"/>
        <end position="72"/>
    </location>
</feature>
<dbReference type="RefSeq" id="WP_026149477.1">
    <property type="nucleotide sequence ID" value="NZ_BBQY01000001.1"/>
</dbReference>
<dbReference type="PRINTS" id="PR00038">
    <property type="entry name" value="HTHLUXR"/>
</dbReference>
<evidence type="ECO:0000256" key="3">
    <source>
        <dbReference type="ARBA" id="ARBA00022991"/>
    </source>
</evidence>
<dbReference type="NCBIfam" id="TIGR00229">
    <property type="entry name" value="sensory_box"/>
    <property type="match status" value="1"/>
</dbReference>
<dbReference type="AlphaFoldDB" id="A0A401IXE5"/>
<dbReference type="Gene3D" id="3.30.450.20">
    <property type="entry name" value="PAS domain"/>
    <property type="match status" value="1"/>
</dbReference>
<dbReference type="SMART" id="SM00421">
    <property type="entry name" value="HTH_LUXR"/>
    <property type="match status" value="1"/>
</dbReference>
<dbReference type="EMBL" id="BBQY01000001">
    <property type="protein sequence ID" value="GBH29070.1"/>
    <property type="molecule type" value="Genomic_DNA"/>
</dbReference>
<gene>
    <name evidence="6" type="ORF">MBESOW_P0323</name>
</gene>
<reference evidence="6 7" key="1">
    <citation type="submission" date="2014-12" db="EMBL/GenBank/DDBJ databases">
        <title>Whole genome sequencing of Sphingobium xenophagum OW59.</title>
        <authorList>
            <person name="Ohta Y."/>
            <person name="Nishi S."/>
            <person name="Hatada Y."/>
        </authorList>
    </citation>
    <scope>NUCLEOTIDE SEQUENCE [LARGE SCALE GENOMIC DNA]</scope>
    <source>
        <strain evidence="6 7">OW59</strain>
    </source>
</reference>
<sequence>MSLSEMIANSAIAAVISNPRLPDNPIVECNEAFIALTGYTRDEIVGRNCRFLSGPDTEPWLSETIRAGVRERRPVLVEILNYRKDGTPFRNAVMVAPIFGVDGELDYFLGSQMAVESPDAAGAERSSGARERIAALTSRQRDVLIAMAAGKLNKQIAWDLGLTERTVKMHRAAMLKALGVRTGAEGIRLAIEAGY</sequence>
<comment type="caution">
    <text evidence="6">The sequence shown here is derived from an EMBL/GenBank/DDBJ whole genome shotgun (WGS) entry which is preliminary data.</text>
</comment>
<evidence type="ECO:0000313" key="7">
    <source>
        <dbReference type="Proteomes" id="UP000290975"/>
    </source>
</evidence>
<dbReference type="InterPro" id="IPR000792">
    <property type="entry name" value="Tscrpt_reg_LuxR_C"/>
</dbReference>
<organism evidence="6 7">
    <name type="scientific">Sphingobium xenophagum</name>
    <dbReference type="NCBI Taxonomy" id="121428"/>
    <lineage>
        <taxon>Bacteria</taxon>
        <taxon>Pseudomonadati</taxon>
        <taxon>Pseudomonadota</taxon>
        <taxon>Alphaproteobacteria</taxon>
        <taxon>Sphingomonadales</taxon>
        <taxon>Sphingomonadaceae</taxon>
        <taxon>Sphingobium</taxon>
    </lineage>
</organism>
<keyword evidence="7" id="KW-1185">Reference proteome</keyword>
<dbReference type="SMART" id="SM00091">
    <property type="entry name" value="PAS"/>
    <property type="match status" value="1"/>
</dbReference>
<dbReference type="PANTHER" id="PTHR47429:SF2">
    <property type="entry name" value="PROTEIN TWIN LOV 1"/>
    <property type="match status" value="1"/>
</dbReference>
<evidence type="ECO:0008006" key="8">
    <source>
        <dbReference type="Google" id="ProtNLM"/>
    </source>
</evidence>
<keyword evidence="1" id="KW-0285">Flavoprotein</keyword>
<dbReference type="PANTHER" id="PTHR47429">
    <property type="entry name" value="PROTEIN TWIN LOV 1"/>
    <property type="match status" value="1"/>
</dbReference>
<evidence type="ECO:0000256" key="1">
    <source>
        <dbReference type="ARBA" id="ARBA00022630"/>
    </source>
</evidence>
<dbReference type="Pfam" id="PF00196">
    <property type="entry name" value="GerE"/>
    <property type="match status" value="1"/>
</dbReference>
<dbReference type="Gene3D" id="1.10.10.10">
    <property type="entry name" value="Winged helix-like DNA-binding domain superfamily/Winged helix DNA-binding domain"/>
    <property type="match status" value="1"/>
</dbReference>
<dbReference type="InterPro" id="IPR036388">
    <property type="entry name" value="WH-like_DNA-bd_sf"/>
</dbReference>
<dbReference type="CDD" id="cd06170">
    <property type="entry name" value="LuxR_C_like"/>
    <property type="match status" value="1"/>
</dbReference>
<dbReference type="Proteomes" id="UP000290975">
    <property type="component" value="Unassembled WGS sequence"/>
</dbReference>
<evidence type="ECO:0000256" key="2">
    <source>
        <dbReference type="ARBA" id="ARBA00022643"/>
    </source>
</evidence>
<dbReference type="GO" id="GO:0006355">
    <property type="term" value="P:regulation of DNA-templated transcription"/>
    <property type="evidence" value="ECO:0007669"/>
    <property type="project" value="InterPro"/>
</dbReference>
<protein>
    <recommendedName>
        <fullName evidence="8">Histidine kinase</fullName>
    </recommendedName>
</protein>
<proteinExistence type="predicted"/>
<evidence type="ECO:0000259" key="5">
    <source>
        <dbReference type="PROSITE" id="PS50112"/>
    </source>
</evidence>
<dbReference type="GO" id="GO:0003677">
    <property type="term" value="F:DNA binding"/>
    <property type="evidence" value="ECO:0007669"/>
    <property type="project" value="InterPro"/>
</dbReference>
<dbReference type="SUPFAM" id="SSF46894">
    <property type="entry name" value="C-terminal effector domain of the bipartite response regulators"/>
    <property type="match status" value="1"/>
</dbReference>
<accession>A0A401IXE5</accession>
<dbReference type="SUPFAM" id="SSF55785">
    <property type="entry name" value="PYP-like sensor domain (PAS domain)"/>
    <property type="match status" value="1"/>
</dbReference>
<dbReference type="Pfam" id="PF13426">
    <property type="entry name" value="PAS_9"/>
    <property type="match status" value="1"/>
</dbReference>
<feature type="domain" description="HTH luxR-type" evidence="4">
    <location>
        <begin position="129"/>
        <end position="194"/>
    </location>
</feature>